<dbReference type="EMBL" id="CAMXCT020001902">
    <property type="protein sequence ID" value="CAL1147420.1"/>
    <property type="molecule type" value="Genomic_DNA"/>
</dbReference>
<reference evidence="3" key="2">
    <citation type="submission" date="2024-04" db="EMBL/GenBank/DDBJ databases">
        <authorList>
            <person name="Chen Y."/>
            <person name="Shah S."/>
            <person name="Dougan E. K."/>
            <person name="Thang M."/>
            <person name="Chan C."/>
        </authorList>
    </citation>
    <scope>NUCLEOTIDE SEQUENCE [LARGE SCALE GENOMIC DNA]</scope>
</reference>
<evidence type="ECO:0000313" key="3">
    <source>
        <dbReference type="EMBL" id="CAL1147420.1"/>
    </source>
</evidence>
<keyword evidence="4" id="KW-1185">Reference proteome</keyword>
<feature type="region of interest" description="Disordered" evidence="1">
    <location>
        <begin position="263"/>
        <end position="305"/>
    </location>
</feature>
<dbReference type="OrthoDB" id="421139at2759"/>
<name>A0A9P1CMC1_9DINO</name>
<dbReference type="Proteomes" id="UP001152797">
    <property type="component" value="Unassembled WGS sequence"/>
</dbReference>
<feature type="compositionally biased region" description="Low complexity" evidence="1">
    <location>
        <begin position="264"/>
        <end position="273"/>
    </location>
</feature>
<comment type="caution">
    <text evidence="2">The sequence shown here is derived from an EMBL/GenBank/DDBJ whole genome shotgun (WGS) entry which is preliminary data.</text>
</comment>
<feature type="compositionally biased region" description="Pro residues" evidence="1">
    <location>
        <begin position="274"/>
        <end position="290"/>
    </location>
</feature>
<feature type="region of interest" description="Disordered" evidence="1">
    <location>
        <begin position="212"/>
        <end position="231"/>
    </location>
</feature>
<dbReference type="EMBL" id="CAMXCT010001902">
    <property type="protein sequence ID" value="CAI3994045.1"/>
    <property type="molecule type" value="Genomic_DNA"/>
</dbReference>
<feature type="compositionally biased region" description="Low complexity" evidence="1">
    <location>
        <begin position="216"/>
        <end position="225"/>
    </location>
</feature>
<sequence>MTHQWKVADYIQEMNHLEKLIQQHPGGPLIQTMTVSLCTKLKSSSNWTSQAILEMVQKIQDSGLPDDKKKAIQDAMDAIGLNEGSHLQVVMAGQHIEGFSNYISKKDWSRMEEAPKNTVHTMSILAQRLRAMGVASMKEATKKQATSVVLYLLVHKGGELQPGPDARKRLANGFGTVFAGATPGAMPGMSKYPANPMELGSQWVILRGTHNDLRTPSPSSSSMPSTLAQQPQAFPGEAMLASLTNLLTTFVPHSPLLGANQQKALPAPAASPAHPVPKNIPTPQTSPAPLPLVSKAETAPSAEGAPEIAPEAMLSISYFI</sequence>
<gene>
    <name evidence="2" type="ORF">C1SCF055_LOCUS20727</name>
</gene>
<proteinExistence type="predicted"/>
<evidence type="ECO:0000313" key="2">
    <source>
        <dbReference type="EMBL" id="CAI3994045.1"/>
    </source>
</evidence>
<organism evidence="2">
    <name type="scientific">Cladocopium goreaui</name>
    <dbReference type="NCBI Taxonomy" id="2562237"/>
    <lineage>
        <taxon>Eukaryota</taxon>
        <taxon>Sar</taxon>
        <taxon>Alveolata</taxon>
        <taxon>Dinophyceae</taxon>
        <taxon>Suessiales</taxon>
        <taxon>Symbiodiniaceae</taxon>
        <taxon>Cladocopium</taxon>
    </lineage>
</organism>
<reference evidence="2" key="1">
    <citation type="submission" date="2022-10" db="EMBL/GenBank/DDBJ databases">
        <authorList>
            <person name="Chen Y."/>
            <person name="Dougan E. K."/>
            <person name="Chan C."/>
            <person name="Rhodes N."/>
            <person name="Thang M."/>
        </authorList>
    </citation>
    <scope>NUCLEOTIDE SEQUENCE</scope>
</reference>
<accession>A0A9P1CMC1</accession>
<dbReference type="AlphaFoldDB" id="A0A9P1CMC1"/>
<evidence type="ECO:0000313" key="4">
    <source>
        <dbReference type="Proteomes" id="UP001152797"/>
    </source>
</evidence>
<dbReference type="EMBL" id="CAMXCT030001902">
    <property type="protein sequence ID" value="CAL4781357.1"/>
    <property type="molecule type" value="Genomic_DNA"/>
</dbReference>
<protein>
    <submittedName>
        <fullName evidence="2">Uncharacterized protein</fullName>
    </submittedName>
</protein>
<evidence type="ECO:0000256" key="1">
    <source>
        <dbReference type="SAM" id="MobiDB-lite"/>
    </source>
</evidence>